<evidence type="ECO:0000256" key="5">
    <source>
        <dbReference type="ARBA" id="ARBA00022808"/>
    </source>
</evidence>
<dbReference type="Gene3D" id="1.10.275.10">
    <property type="entry name" value="Fumarase/aspartase (N-terminal domain)"/>
    <property type="match status" value="1"/>
</dbReference>
<comment type="similarity">
    <text evidence="2 8">Belongs to the PAL/histidase family.</text>
</comment>
<dbReference type="FunFam" id="1.20.200.10:FF:000003">
    <property type="entry name" value="Histidine ammonia-lyase"/>
    <property type="match status" value="1"/>
</dbReference>
<dbReference type="EnsemblMetazoa" id="BGLB009618-RB">
    <property type="protein sequence ID" value="BGLB009618-PB"/>
    <property type="gene ID" value="BGLB009618"/>
</dbReference>
<dbReference type="InterPro" id="IPR024083">
    <property type="entry name" value="Fumarase/histidase_N"/>
</dbReference>
<keyword evidence="6 8" id="KW-0456">Lyase</keyword>
<evidence type="ECO:0000256" key="1">
    <source>
        <dbReference type="ARBA" id="ARBA00005113"/>
    </source>
</evidence>
<dbReference type="EC" id="4.3.1.3" evidence="3 9"/>
<dbReference type="InterPro" id="IPR022313">
    <property type="entry name" value="Phe/His_NH3-lyase_AS"/>
</dbReference>
<evidence type="ECO:0000313" key="12">
    <source>
        <dbReference type="EnsemblMetazoa" id="BGLB009618-PB"/>
    </source>
</evidence>
<dbReference type="GO" id="GO:0019556">
    <property type="term" value="P:L-histidine catabolic process to glutamate and formamide"/>
    <property type="evidence" value="ECO:0007669"/>
    <property type="project" value="UniProtKB-UniPathway"/>
</dbReference>
<evidence type="ECO:0000256" key="3">
    <source>
        <dbReference type="ARBA" id="ARBA00012994"/>
    </source>
</evidence>
<dbReference type="GO" id="GO:0004397">
    <property type="term" value="F:histidine ammonia-lyase activity"/>
    <property type="evidence" value="ECO:0007669"/>
    <property type="project" value="UniProtKB-EC"/>
</dbReference>
<proteinExistence type="inferred from homology"/>
<evidence type="ECO:0000256" key="2">
    <source>
        <dbReference type="ARBA" id="ARBA00007238"/>
    </source>
</evidence>
<dbReference type="GO" id="GO:0005737">
    <property type="term" value="C:cytoplasm"/>
    <property type="evidence" value="ECO:0007669"/>
    <property type="project" value="InterPro"/>
</dbReference>
<dbReference type="AlphaFoldDB" id="A0A2C9JXH4"/>
<evidence type="ECO:0000256" key="7">
    <source>
        <dbReference type="ARBA" id="ARBA00049269"/>
    </source>
</evidence>
<dbReference type="VEuPathDB" id="VectorBase:BGLAX_044352"/>
<dbReference type="GO" id="GO:0019557">
    <property type="term" value="P:L-histidine catabolic process to glutamate and formate"/>
    <property type="evidence" value="ECO:0007669"/>
    <property type="project" value="UniProtKB-UniPathway"/>
</dbReference>
<dbReference type="Gene3D" id="3.10.20.90">
    <property type="entry name" value="Phosphatidylinositol 3-kinase Catalytic Subunit, Chain A, domain 1"/>
    <property type="match status" value="1"/>
</dbReference>
<dbReference type="Gene3D" id="1.20.200.10">
    <property type="entry name" value="Fumarase/aspartase (Central domain)"/>
    <property type="match status" value="1"/>
</dbReference>
<dbReference type="PANTHER" id="PTHR10362">
    <property type="entry name" value="HISTIDINE AMMONIA-LYASE"/>
    <property type="match status" value="1"/>
</dbReference>
<dbReference type="PROSITE" id="PS00488">
    <property type="entry name" value="PAL_HISTIDASE"/>
    <property type="match status" value="1"/>
</dbReference>
<dbReference type="InterPro" id="IPR021922">
    <property type="entry name" value="Par3/HAL_N"/>
</dbReference>
<dbReference type="InterPro" id="IPR001106">
    <property type="entry name" value="Aromatic_Lyase"/>
</dbReference>
<dbReference type="NCBIfam" id="NF006871">
    <property type="entry name" value="PRK09367.1"/>
    <property type="match status" value="1"/>
</dbReference>
<dbReference type="STRING" id="6526.A0A2C9JXH4"/>
<dbReference type="Proteomes" id="UP000076420">
    <property type="component" value="Unassembled WGS sequence"/>
</dbReference>
<dbReference type="InterPro" id="IPR008948">
    <property type="entry name" value="L-Aspartase-like"/>
</dbReference>
<gene>
    <name evidence="12" type="primary">106071970</name>
</gene>
<name>A0A2C9JXH4_BIOGL</name>
<dbReference type="Pfam" id="PF00221">
    <property type="entry name" value="Lyase_aromatic"/>
    <property type="match status" value="1"/>
</dbReference>
<evidence type="ECO:0000256" key="4">
    <source>
        <dbReference type="ARBA" id="ARBA00017271"/>
    </source>
</evidence>
<dbReference type="KEGG" id="bgt:106071970"/>
<sequence length="666" mass="72859">MKLSVRLRGDWFAVPCKGSDTIRWLGEETLRRFYKNRASLGGRTVEKVYEVRKAKGGALLDFDDAIKDVVDDNDFITVVLESDISSPMSLPAEIVYVEEKVASEDVQPQGDKELIALDGDSLSTDDLIRLGKGICNLTLTSEAEQKVNKSRALVEEILASNKVVYGITTGFGKFARTVIAKEKLVELQENLIRSHAAGVGSALPPERTKMLLALRINVLAKGYSGVSLDTLKKLIAAFNASCLPWIPEKGTVGASGDLAPLAHMALGMMGEGKMWSPKSGWAEAKFVLESHNLTPIKLKPKEGLALINGTQLITSLGCEALERAEAIARQADVVAALTLEVLKGTTRAFDSKVHDVRPHKGQKLVADRLRALLHSDTYPSEVSNSHRFCDRVQDAYTLRCCPQVHGVVNDTLQFVRSVLSTEINSATDNPMVFAEMGEIVSAGNFHGEYPAKVLDYLAIAVHELASISERRIERLVNPALSELPAFLTNNGGLNSGFMVAHCTAAALVSENKVLCHPASVDSLTTSAGTEDHVSMGGFAARKALRVVEHVEQVLGIELLAACQALEFLRPLKTTAPLEEVYRLVREVAKPWDKDRFMAPDIDAVAKLLQEEKIWTKVKPMIDHYHSVQSVETRVFSPTTAMRESMNGISAPKRRRLGRTTSNSSIR</sequence>
<dbReference type="VEuPathDB" id="VectorBase:BGLB009618"/>
<dbReference type="UniPathway" id="UPA00379">
    <property type="reaction ID" value="UER00549"/>
</dbReference>
<evidence type="ECO:0000256" key="10">
    <source>
        <dbReference type="SAM" id="MobiDB-lite"/>
    </source>
</evidence>
<dbReference type="Pfam" id="PF12053">
    <property type="entry name" value="Par3_HAL_N_term"/>
    <property type="match status" value="1"/>
</dbReference>
<comment type="catalytic activity">
    <reaction evidence="7 9">
        <text>L-histidine = trans-urocanate + NH4(+)</text>
        <dbReference type="Rhea" id="RHEA:21232"/>
        <dbReference type="ChEBI" id="CHEBI:17771"/>
        <dbReference type="ChEBI" id="CHEBI:28938"/>
        <dbReference type="ChEBI" id="CHEBI:57595"/>
        <dbReference type="EC" id="4.3.1.3"/>
    </reaction>
</comment>
<feature type="region of interest" description="Disordered" evidence="10">
    <location>
        <begin position="643"/>
        <end position="666"/>
    </location>
</feature>
<evidence type="ECO:0000256" key="8">
    <source>
        <dbReference type="RuleBase" id="RU003954"/>
    </source>
</evidence>
<evidence type="ECO:0000256" key="6">
    <source>
        <dbReference type="ARBA" id="ARBA00023239"/>
    </source>
</evidence>
<accession>A0A2C9JXH4</accession>
<protein>
    <recommendedName>
        <fullName evidence="4 9">Histidine ammonia-lyase</fullName>
        <ecNumber evidence="3 9">4.3.1.3</ecNumber>
    </recommendedName>
</protein>
<keyword evidence="5 9" id="KW-0369">Histidine metabolism</keyword>
<dbReference type="SUPFAM" id="SSF48557">
    <property type="entry name" value="L-aspartase-like"/>
    <property type="match status" value="1"/>
</dbReference>
<dbReference type="CDD" id="cd00332">
    <property type="entry name" value="PAL-HAL"/>
    <property type="match status" value="1"/>
</dbReference>
<reference evidence="12" key="1">
    <citation type="submission" date="2020-05" db="UniProtKB">
        <authorList>
            <consortium name="EnsemblMetazoa"/>
        </authorList>
    </citation>
    <scope>IDENTIFICATION</scope>
    <source>
        <strain evidence="12">BB02</strain>
    </source>
</reference>
<evidence type="ECO:0000259" key="11">
    <source>
        <dbReference type="Pfam" id="PF12053"/>
    </source>
</evidence>
<dbReference type="OrthoDB" id="10051290at2759"/>
<evidence type="ECO:0000256" key="9">
    <source>
        <dbReference type="RuleBase" id="RU004479"/>
    </source>
</evidence>
<comment type="pathway">
    <text evidence="1 9">Amino-acid degradation; L-histidine degradation into L-glutamate; N-formimidoyl-L-glutamate from L-histidine: step 1/3.</text>
</comment>
<organism evidence="12 13">
    <name type="scientific">Biomphalaria glabrata</name>
    <name type="common">Bloodfluke planorb</name>
    <name type="synonym">Freshwater snail</name>
    <dbReference type="NCBI Taxonomy" id="6526"/>
    <lineage>
        <taxon>Eukaryota</taxon>
        <taxon>Metazoa</taxon>
        <taxon>Spiralia</taxon>
        <taxon>Lophotrochozoa</taxon>
        <taxon>Mollusca</taxon>
        <taxon>Gastropoda</taxon>
        <taxon>Heterobranchia</taxon>
        <taxon>Euthyneura</taxon>
        <taxon>Panpulmonata</taxon>
        <taxon>Hygrophila</taxon>
        <taxon>Lymnaeoidea</taxon>
        <taxon>Planorbidae</taxon>
        <taxon>Biomphalaria</taxon>
    </lineage>
</organism>
<dbReference type="InterPro" id="IPR005921">
    <property type="entry name" value="HutH"/>
</dbReference>
<dbReference type="NCBIfam" id="TIGR01225">
    <property type="entry name" value="hutH"/>
    <property type="match status" value="1"/>
</dbReference>
<evidence type="ECO:0000313" key="13">
    <source>
        <dbReference type="Proteomes" id="UP000076420"/>
    </source>
</evidence>
<dbReference type="FunFam" id="1.10.275.10:FF:000007">
    <property type="entry name" value="Histidine ammonia-lyase"/>
    <property type="match status" value="1"/>
</dbReference>
<feature type="domain" description="Par3/HAL N-terminal" evidence="11">
    <location>
        <begin position="1"/>
        <end position="81"/>
    </location>
</feature>